<protein>
    <submittedName>
        <fullName evidence="1">Uncharacterized protein</fullName>
    </submittedName>
</protein>
<gene>
    <name evidence="1" type="ORF">L2764_06545</name>
</gene>
<name>A0ABT0L8W5_9GAMM</name>
<keyword evidence="2" id="KW-1185">Reference proteome</keyword>
<sequence>MTNITLSSNNNFFSERNIGSSELEHIKNAGNIIEFKQQQSKFEKVWDIIADYFCGTDKDQARELLFKIMDNQTSDEGRAASFQQLKDMCGVSSQQYFKSDQNNFWIEGTDILFRKGNMKNEVEVIELQHSHPDNHSQIRNQLLAHNNLREVNLSIYEDEGGPGLAIYEGEGGPGGAMYEGEGGPGVAMYEGEGSHGSFSNNEFAYADNVIAEAASLANPFLEIDNVKLNRNTQTKDEMIRDLEMIGNGNSREAYKMPDGRLLKIGTAALDRDVYKDASENLKGLYNALYDGRFAYLSEQFSSGVTKDGFPYTIAPDINDVKNAHVYIEDQSNPSRTEKIDLELFRNYWQQGGRASDIHPDNFAVIEGCLLPVDGKYACLENALDWQGDQPNLNSIETDFRDEFSY</sequence>
<comment type="caution">
    <text evidence="1">The sequence shown here is derived from an EMBL/GenBank/DDBJ whole genome shotgun (WGS) entry which is preliminary data.</text>
</comment>
<organism evidence="1 2">
    <name type="scientific">Shewanella surugensis</name>
    <dbReference type="NCBI Taxonomy" id="212020"/>
    <lineage>
        <taxon>Bacteria</taxon>
        <taxon>Pseudomonadati</taxon>
        <taxon>Pseudomonadota</taxon>
        <taxon>Gammaproteobacteria</taxon>
        <taxon>Alteromonadales</taxon>
        <taxon>Shewanellaceae</taxon>
        <taxon>Shewanella</taxon>
    </lineage>
</organism>
<reference evidence="1 2" key="1">
    <citation type="submission" date="2022-01" db="EMBL/GenBank/DDBJ databases">
        <title>Whole genome-based taxonomy of the Shewanellaceae.</title>
        <authorList>
            <person name="Martin-Rodriguez A.J."/>
        </authorList>
    </citation>
    <scope>NUCLEOTIDE SEQUENCE [LARGE SCALE GENOMIC DNA]</scope>
    <source>
        <strain evidence="1 2">DSM 17177</strain>
    </source>
</reference>
<dbReference type="Gene3D" id="3.30.2440.10">
    <property type="entry name" value="Secreted effector protein SifA"/>
    <property type="match status" value="1"/>
</dbReference>
<evidence type="ECO:0000313" key="1">
    <source>
        <dbReference type="EMBL" id="MCL1124142.1"/>
    </source>
</evidence>
<evidence type="ECO:0000313" key="2">
    <source>
        <dbReference type="Proteomes" id="UP001203423"/>
    </source>
</evidence>
<proteinExistence type="predicted"/>
<accession>A0ABT0L8W5</accession>
<dbReference type="RefSeq" id="WP_248939426.1">
    <property type="nucleotide sequence ID" value="NZ_JAKIKS010000018.1"/>
</dbReference>
<dbReference type="EMBL" id="JAKIKS010000018">
    <property type="protein sequence ID" value="MCL1124142.1"/>
    <property type="molecule type" value="Genomic_DNA"/>
</dbReference>
<dbReference type="Proteomes" id="UP001203423">
    <property type="component" value="Unassembled WGS sequence"/>
</dbReference>